<dbReference type="InterPro" id="IPR017441">
    <property type="entry name" value="Protein_kinase_ATP_BS"/>
</dbReference>
<dbReference type="Pfam" id="PF00069">
    <property type="entry name" value="Pkinase"/>
    <property type="match status" value="2"/>
</dbReference>
<reference evidence="3 4" key="1">
    <citation type="submission" date="2014-06" db="EMBL/GenBank/DDBJ databases">
        <authorList>
            <person name="Swart Estienne"/>
        </authorList>
    </citation>
    <scope>NUCLEOTIDE SEQUENCE [LARGE SCALE GENOMIC DNA]</scope>
    <source>
        <strain evidence="3 4">130c</strain>
    </source>
</reference>
<dbReference type="PROSITE" id="PS00107">
    <property type="entry name" value="PROTEIN_KINASE_ATP"/>
    <property type="match status" value="1"/>
</dbReference>
<dbReference type="AlphaFoldDB" id="A0A078A2F9"/>
<dbReference type="SUPFAM" id="SSF47473">
    <property type="entry name" value="EF-hand"/>
    <property type="match status" value="1"/>
</dbReference>
<evidence type="ECO:0000259" key="2">
    <source>
        <dbReference type="PROSITE" id="PS50011"/>
    </source>
</evidence>
<gene>
    <name evidence="3" type="primary">Contig2653.g105</name>
    <name evidence="3" type="ORF">STYLEM_5310</name>
</gene>
<dbReference type="Gene3D" id="1.10.510.10">
    <property type="entry name" value="Transferase(Phosphotransferase) domain 1"/>
    <property type="match status" value="1"/>
</dbReference>
<keyword evidence="4" id="KW-1185">Reference proteome</keyword>
<dbReference type="InterPro" id="IPR000719">
    <property type="entry name" value="Prot_kinase_dom"/>
</dbReference>
<dbReference type="GO" id="GO:0005524">
    <property type="term" value="F:ATP binding"/>
    <property type="evidence" value="ECO:0007669"/>
    <property type="project" value="UniProtKB-UniRule"/>
</dbReference>
<accession>A0A078A2F9</accession>
<proteinExistence type="predicted"/>
<keyword evidence="1" id="KW-0067">ATP-binding</keyword>
<organism evidence="3 4">
    <name type="scientific">Stylonychia lemnae</name>
    <name type="common">Ciliate</name>
    <dbReference type="NCBI Taxonomy" id="5949"/>
    <lineage>
        <taxon>Eukaryota</taxon>
        <taxon>Sar</taxon>
        <taxon>Alveolata</taxon>
        <taxon>Ciliophora</taxon>
        <taxon>Intramacronucleata</taxon>
        <taxon>Spirotrichea</taxon>
        <taxon>Stichotrichia</taxon>
        <taxon>Sporadotrichida</taxon>
        <taxon>Oxytrichidae</taxon>
        <taxon>Stylonychinae</taxon>
        <taxon>Stylonychia</taxon>
    </lineage>
</organism>
<dbReference type="InterPro" id="IPR011009">
    <property type="entry name" value="Kinase-like_dom_sf"/>
</dbReference>
<sequence>MGQLQVCCENKGQPEFPFDQPYKIRRDFLGIKTHPITLDYTFEGQLGLGSYGQVWLGKSKLSKGQYFAIKKIPINDLDQEQDILIQNEIATLAKCDHSSIVSVYAVYKEIQNTYIIEEYQQSYLTNFNHRFIPNCKPISYFTNASIDTVRSQTPRNQESYFSKCQEIEEINIKIIDFGFAKISKPNKRELKDILGTPYYMAPEIINQQSYGSEVDIWSVGVLLFYLIEFDFPFKGNDKIQLFKNIVKLNYSFINPIWSQVSDNCKDFIRQCFTQDQNKRPSAQQLLQHPWISQKKNLRMKKYRRKSEIPLPTKDMSDRDFENMRLLQVSQSIFQYVNQTITDQAQLNNLARYLERKDKKETGYMTVEQIKTYLTLKVDSNDLEDFKSILNSMSLQVFDGQIDYENLLVGMRCLKNQQQKQNLVVSLSSFMPSCDIKVNKNDLYSAFETKKQLNYNKFIEVMKKYLQEIDSQEIPLEELLKIVDMSIHLL</sequence>
<dbReference type="PANTHER" id="PTHR24347">
    <property type="entry name" value="SERINE/THREONINE-PROTEIN KINASE"/>
    <property type="match status" value="1"/>
</dbReference>
<dbReference type="OMA" id="NLQECIV"/>
<feature type="domain" description="Protein kinase" evidence="2">
    <location>
        <begin position="40"/>
        <end position="291"/>
    </location>
</feature>
<feature type="binding site" evidence="1">
    <location>
        <position position="71"/>
    </location>
    <ligand>
        <name>ATP</name>
        <dbReference type="ChEBI" id="CHEBI:30616"/>
    </ligand>
</feature>
<evidence type="ECO:0000256" key="1">
    <source>
        <dbReference type="PROSITE-ProRule" id="PRU10141"/>
    </source>
</evidence>
<dbReference type="InterPro" id="IPR011992">
    <property type="entry name" value="EF-hand-dom_pair"/>
</dbReference>
<name>A0A078A2F9_STYLE</name>
<dbReference type="InParanoid" id="A0A078A2F9"/>
<dbReference type="SUPFAM" id="SSF56112">
    <property type="entry name" value="Protein kinase-like (PK-like)"/>
    <property type="match status" value="1"/>
</dbReference>
<evidence type="ECO:0000313" key="4">
    <source>
        <dbReference type="Proteomes" id="UP000039865"/>
    </source>
</evidence>
<protein>
    <recommendedName>
        <fullName evidence="2">Protein kinase domain-containing protein</fullName>
    </recommendedName>
</protein>
<dbReference type="GO" id="GO:0004672">
    <property type="term" value="F:protein kinase activity"/>
    <property type="evidence" value="ECO:0007669"/>
    <property type="project" value="InterPro"/>
</dbReference>
<dbReference type="Proteomes" id="UP000039865">
    <property type="component" value="Unassembled WGS sequence"/>
</dbReference>
<dbReference type="Gene3D" id="1.10.238.10">
    <property type="entry name" value="EF-hand"/>
    <property type="match status" value="1"/>
</dbReference>
<dbReference type="PROSITE" id="PS50011">
    <property type="entry name" value="PROTEIN_KINASE_DOM"/>
    <property type="match status" value="1"/>
</dbReference>
<keyword evidence="1" id="KW-0547">Nucleotide-binding</keyword>
<dbReference type="OrthoDB" id="371216at2759"/>
<dbReference type="Gene3D" id="3.30.200.20">
    <property type="entry name" value="Phosphorylase Kinase, domain 1"/>
    <property type="match status" value="1"/>
</dbReference>
<dbReference type="EMBL" id="CCKQ01005156">
    <property type="protein sequence ID" value="CDW76310.1"/>
    <property type="molecule type" value="Genomic_DNA"/>
</dbReference>
<evidence type="ECO:0000313" key="3">
    <source>
        <dbReference type="EMBL" id="CDW76310.1"/>
    </source>
</evidence>